<dbReference type="OrthoDB" id="3350465at2"/>
<name>A0A136PMC2_9ACTN</name>
<feature type="compositionally biased region" description="Acidic residues" evidence="1">
    <location>
        <begin position="22"/>
        <end position="46"/>
    </location>
</feature>
<feature type="compositionally biased region" description="Basic and acidic residues" evidence="1">
    <location>
        <begin position="152"/>
        <end position="173"/>
    </location>
</feature>
<evidence type="ECO:0000256" key="1">
    <source>
        <dbReference type="SAM" id="MobiDB-lite"/>
    </source>
</evidence>
<accession>A0A136PMC2</accession>
<feature type="region of interest" description="Disordered" evidence="1">
    <location>
        <begin position="90"/>
        <end position="199"/>
    </location>
</feature>
<organism evidence="2 3">
    <name type="scientific">Micromonospora rosaria</name>
    <dbReference type="NCBI Taxonomy" id="47874"/>
    <lineage>
        <taxon>Bacteria</taxon>
        <taxon>Bacillati</taxon>
        <taxon>Actinomycetota</taxon>
        <taxon>Actinomycetes</taxon>
        <taxon>Micromonosporales</taxon>
        <taxon>Micromonosporaceae</taxon>
        <taxon>Micromonospora</taxon>
    </lineage>
</organism>
<feature type="compositionally biased region" description="Acidic residues" evidence="1">
    <location>
        <begin position="174"/>
        <end position="199"/>
    </location>
</feature>
<sequence length="358" mass="38563">MGNPKQSEVSVARQSPQRPDADEPELDDATGSTEPDEVVEVEDVDDTTTSAADRDRSLWDEARIDPVEIALPAGTGFTLRAYRPARDVTPTDVVERDQDDPFLARRQAAEVDEDDETVVILDEEVAEEFAASEREEAEKARKSGTGRSGKAGTDDGSDKADDASADPDGKADDADKDGEDGDTGTAEAEEADDAAGDEEVPVFLTHKGRLLLFKTPEALVSFVRSGAPHDMSQLDGWDDLSERVEPADVAPLDEDVYELDLVVENLRGGHDTWDPTLLIEAGEVARDLAYALRLPSVLDMLSAGSSLDDLDEALRSSVNGGIGGFLGRRRLKKIGAQTASLGWRTIVGKISAVVDWRD</sequence>
<feature type="compositionally biased region" description="Basic and acidic residues" evidence="1">
    <location>
        <begin position="131"/>
        <end position="141"/>
    </location>
</feature>
<comment type="caution">
    <text evidence="2">The sequence shown here is derived from an EMBL/GenBank/DDBJ whole genome shotgun (WGS) entry which is preliminary data.</text>
</comment>
<keyword evidence="3" id="KW-1185">Reference proteome</keyword>
<feature type="compositionally biased region" description="Polar residues" evidence="1">
    <location>
        <begin position="1"/>
        <end position="17"/>
    </location>
</feature>
<feature type="region of interest" description="Disordered" evidence="1">
    <location>
        <begin position="1"/>
        <end position="57"/>
    </location>
</feature>
<gene>
    <name evidence="2" type="ORF">AWW66_23370</name>
</gene>
<proteinExistence type="predicted"/>
<feature type="compositionally biased region" description="Acidic residues" evidence="1">
    <location>
        <begin position="110"/>
        <end position="127"/>
    </location>
</feature>
<evidence type="ECO:0000313" key="2">
    <source>
        <dbReference type="EMBL" id="KXK59609.1"/>
    </source>
</evidence>
<dbReference type="EMBL" id="LRQV01000105">
    <property type="protein sequence ID" value="KXK59609.1"/>
    <property type="molecule type" value="Genomic_DNA"/>
</dbReference>
<dbReference type="AlphaFoldDB" id="A0A136PMC2"/>
<dbReference type="RefSeq" id="WP_067370427.1">
    <property type="nucleotide sequence ID" value="NZ_JBIUBN010000007.1"/>
</dbReference>
<protein>
    <submittedName>
        <fullName evidence="2">DNA primase</fullName>
    </submittedName>
</protein>
<reference evidence="2 3" key="1">
    <citation type="submission" date="2016-01" db="EMBL/GenBank/DDBJ databases">
        <title>Whole genome sequence and analysis of Micromonospora rosaria DSM 803, which can produce antibacterial substance rosamicin.</title>
        <authorList>
            <person name="Yang H."/>
            <person name="He X."/>
            <person name="Zhu D."/>
        </authorList>
    </citation>
    <scope>NUCLEOTIDE SEQUENCE [LARGE SCALE GENOMIC DNA]</scope>
    <source>
        <strain evidence="2 3">DSM 803</strain>
    </source>
</reference>
<dbReference type="Proteomes" id="UP000070620">
    <property type="component" value="Unassembled WGS sequence"/>
</dbReference>
<evidence type="ECO:0000313" key="3">
    <source>
        <dbReference type="Proteomes" id="UP000070620"/>
    </source>
</evidence>